<dbReference type="EMBL" id="QJKJ01004988">
    <property type="protein sequence ID" value="RDX91958.1"/>
    <property type="molecule type" value="Genomic_DNA"/>
</dbReference>
<keyword evidence="3" id="KW-1185">Reference proteome</keyword>
<evidence type="ECO:0000313" key="3">
    <source>
        <dbReference type="Proteomes" id="UP000257109"/>
    </source>
</evidence>
<evidence type="ECO:0000313" key="2">
    <source>
        <dbReference type="EMBL" id="RDX91958.1"/>
    </source>
</evidence>
<dbReference type="AlphaFoldDB" id="A0A371GN28"/>
<evidence type="ECO:0000256" key="1">
    <source>
        <dbReference type="SAM" id="MobiDB-lite"/>
    </source>
</evidence>
<organism evidence="2 3">
    <name type="scientific">Mucuna pruriens</name>
    <name type="common">Velvet bean</name>
    <name type="synonym">Dolichos pruriens</name>
    <dbReference type="NCBI Taxonomy" id="157652"/>
    <lineage>
        <taxon>Eukaryota</taxon>
        <taxon>Viridiplantae</taxon>
        <taxon>Streptophyta</taxon>
        <taxon>Embryophyta</taxon>
        <taxon>Tracheophyta</taxon>
        <taxon>Spermatophyta</taxon>
        <taxon>Magnoliopsida</taxon>
        <taxon>eudicotyledons</taxon>
        <taxon>Gunneridae</taxon>
        <taxon>Pentapetalae</taxon>
        <taxon>rosids</taxon>
        <taxon>fabids</taxon>
        <taxon>Fabales</taxon>
        <taxon>Fabaceae</taxon>
        <taxon>Papilionoideae</taxon>
        <taxon>50 kb inversion clade</taxon>
        <taxon>NPAAA clade</taxon>
        <taxon>indigoferoid/millettioid clade</taxon>
        <taxon>Phaseoleae</taxon>
        <taxon>Mucuna</taxon>
    </lineage>
</organism>
<reference evidence="2" key="1">
    <citation type="submission" date="2018-05" db="EMBL/GenBank/DDBJ databases">
        <title>Draft genome of Mucuna pruriens seed.</title>
        <authorList>
            <person name="Nnadi N.E."/>
            <person name="Vos R."/>
            <person name="Hasami M.H."/>
            <person name="Devisetty U.K."/>
            <person name="Aguiy J.C."/>
        </authorList>
    </citation>
    <scope>NUCLEOTIDE SEQUENCE [LARGE SCALE GENOMIC DNA]</scope>
    <source>
        <strain evidence="2">JCA_2017</strain>
    </source>
</reference>
<accession>A0A371GN28</accession>
<dbReference type="Proteomes" id="UP000257109">
    <property type="component" value="Unassembled WGS sequence"/>
</dbReference>
<protein>
    <submittedName>
        <fullName evidence="2">Uncharacterized protein</fullName>
    </submittedName>
</protein>
<comment type="caution">
    <text evidence="2">The sequence shown here is derived from an EMBL/GenBank/DDBJ whole genome shotgun (WGS) entry which is preliminary data.</text>
</comment>
<gene>
    <name evidence="2" type="ORF">CR513_25982</name>
</gene>
<sequence length="122" mass="12850">MEGERGVGGGEEVGGDGAGALDLPAEVTDDGGEFGADAGQASPMTRVVLKVEEDVQNYVVDTHILQDNNDESAPRIPHSLPNSAILGLDSALSILEIKGAYGAGKLENIICEEEMRQWRTTI</sequence>
<feature type="non-terminal residue" evidence="2">
    <location>
        <position position="1"/>
    </location>
</feature>
<name>A0A371GN28_MUCPR</name>
<feature type="region of interest" description="Disordered" evidence="1">
    <location>
        <begin position="1"/>
        <end position="39"/>
    </location>
</feature>
<feature type="compositionally biased region" description="Gly residues" evidence="1">
    <location>
        <begin position="1"/>
        <end position="18"/>
    </location>
</feature>
<proteinExistence type="predicted"/>